<name>A0ABY4CP86_9BACL</name>
<dbReference type="EMBL" id="CP089291">
    <property type="protein sequence ID" value="UOF91056.1"/>
    <property type="molecule type" value="Genomic_DNA"/>
</dbReference>
<dbReference type="PANTHER" id="PTHR30349">
    <property type="entry name" value="PHAGE INTEGRASE-RELATED"/>
    <property type="match status" value="1"/>
</dbReference>
<dbReference type="Gene3D" id="1.10.443.10">
    <property type="entry name" value="Intergrase catalytic core"/>
    <property type="match status" value="1"/>
</dbReference>
<dbReference type="Proteomes" id="UP000830167">
    <property type="component" value="Chromosome"/>
</dbReference>
<evidence type="ECO:0000313" key="5">
    <source>
        <dbReference type="EMBL" id="UOF91056.1"/>
    </source>
</evidence>
<keyword evidence="3" id="KW-0233">DNA recombination</keyword>
<dbReference type="InterPro" id="IPR011010">
    <property type="entry name" value="DNA_brk_join_enz"/>
</dbReference>
<feature type="domain" description="Tyr recombinase" evidence="4">
    <location>
        <begin position="1"/>
        <end position="186"/>
    </location>
</feature>
<accession>A0ABY4CP86</accession>
<dbReference type="PROSITE" id="PS51898">
    <property type="entry name" value="TYR_RECOMBINASE"/>
    <property type="match status" value="1"/>
</dbReference>
<evidence type="ECO:0000313" key="6">
    <source>
        <dbReference type="Proteomes" id="UP000830167"/>
    </source>
</evidence>
<protein>
    <submittedName>
        <fullName evidence="5">Site-specific integrase</fullName>
    </submittedName>
</protein>
<dbReference type="RefSeq" id="WP_347437745.1">
    <property type="nucleotide sequence ID" value="NZ_CP089291.1"/>
</dbReference>
<keyword evidence="2" id="KW-0238">DNA-binding</keyword>
<organism evidence="5 6">
    <name type="scientific">Fodinisporobacter ferrooxydans</name>
    <dbReference type="NCBI Taxonomy" id="2901836"/>
    <lineage>
        <taxon>Bacteria</taxon>
        <taxon>Bacillati</taxon>
        <taxon>Bacillota</taxon>
        <taxon>Bacilli</taxon>
        <taxon>Bacillales</taxon>
        <taxon>Alicyclobacillaceae</taxon>
        <taxon>Fodinisporobacter</taxon>
    </lineage>
</organism>
<evidence type="ECO:0000256" key="1">
    <source>
        <dbReference type="ARBA" id="ARBA00008857"/>
    </source>
</evidence>
<comment type="similarity">
    <text evidence="1">Belongs to the 'phage' integrase family.</text>
</comment>
<dbReference type="InterPro" id="IPR002104">
    <property type="entry name" value="Integrase_catalytic"/>
</dbReference>
<sequence>MEDVFLGGFRRGELTALEWSDIDFENNTITIRKSLALTKNGQAVVKDPKTEESFRTVDMPLWYMEELKIYYREWIKEKLKLGDMWQGEDHQYVFHGGFGKPYYFTVPTEQWKRISKRHGLKQIRLHDLRHTAGTLLIEAGLAQGIDTDITLKAVQERLGHKDFKTTADIYTHVTKKASKALAEQLDKFDPKNFVNKSSITAK</sequence>
<dbReference type="CDD" id="cd01189">
    <property type="entry name" value="INT_ICEBs1_C_like"/>
    <property type="match status" value="1"/>
</dbReference>
<proteinExistence type="inferred from homology"/>
<evidence type="ECO:0000256" key="3">
    <source>
        <dbReference type="ARBA" id="ARBA00023172"/>
    </source>
</evidence>
<reference evidence="5" key="1">
    <citation type="submission" date="2021-12" db="EMBL/GenBank/DDBJ databases">
        <title>Alicyclobacillaceae gen. nov., sp. nov., isolated from chalcocite enrichment system.</title>
        <authorList>
            <person name="Jiang Z."/>
        </authorList>
    </citation>
    <scope>NUCLEOTIDE SEQUENCE</scope>
    <source>
        <strain evidence="5">MYW30-H2</strain>
    </source>
</reference>
<dbReference type="SUPFAM" id="SSF56349">
    <property type="entry name" value="DNA breaking-rejoining enzymes"/>
    <property type="match status" value="1"/>
</dbReference>
<evidence type="ECO:0000259" key="4">
    <source>
        <dbReference type="PROSITE" id="PS51898"/>
    </source>
</evidence>
<keyword evidence="6" id="KW-1185">Reference proteome</keyword>
<dbReference type="PANTHER" id="PTHR30349:SF41">
    <property type="entry name" value="INTEGRASE_RECOMBINASE PROTEIN MJ0367-RELATED"/>
    <property type="match status" value="1"/>
</dbReference>
<evidence type="ECO:0000256" key="2">
    <source>
        <dbReference type="ARBA" id="ARBA00023125"/>
    </source>
</evidence>
<dbReference type="InterPro" id="IPR050090">
    <property type="entry name" value="Tyrosine_recombinase_XerCD"/>
</dbReference>
<dbReference type="Pfam" id="PF00589">
    <property type="entry name" value="Phage_integrase"/>
    <property type="match status" value="1"/>
</dbReference>
<gene>
    <name evidence="5" type="ORF">LSG31_01890</name>
</gene>
<dbReference type="InterPro" id="IPR013762">
    <property type="entry name" value="Integrase-like_cat_sf"/>
</dbReference>